<evidence type="ECO:0000313" key="2">
    <source>
        <dbReference type="EMBL" id="MFC4232861.1"/>
    </source>
</evidence>
<gene>
    <name evidence="2" type="ORF">ACFOW1_13245</name>
</gene>
<proteinExistence type="predicted"/>
<dbReference type="SUPFAM" id="SSF159888">
    <property type="entry name" value="YdhG-like"/>
    <property type="match status" value="1"/>
</dbReference>
<dbReference type="Pfam" id="PF08818">
    <property type="entry name" value="DUF1801"/>
    <property type="match status" value="1"/>
</dbReference>
<keyword evidence="3" id="KW-1185">Reference proteome</keyword>
<feature type="domain" description="YdhG-like" evidence="1">
    <location>
        <begin position="23"/>
        <end position="112"/>
    </location>
</feature>
<reference evidence="3" key="1">
    <citation type="journal article" date="2019" name="Int. J. Syst. Evol. Microbiol.">
        <title>The Global Catalogue of Microorganisms (GCM) 10K type strain sequencing project: providing services to taxonomists for standard genome sequencing and annotation.</title>
        <authorList>
            <consortium name="The Broad Institute Genomics Platform"/>
            <consortium name="The Broad Institute Genome Sequencing Center for Infectious Disease"/>
            <person name="Wu L."/>
            <person name="Ma J."/>
        </authorList>
    </citation>
    <scope>NUCLEOTIDE SEQUENCE [LARGE SCALE GENOMIC DNA]</scope>
    <source>
        <strain evidence="3">CECT 8010</strain>
    </source>
</reference>
<dbReference type="EMBL" id="JBHSDC010000027">
    <property type="protein sequence ID" value="MFC4232861.1"/>
    <property type="molecule type" value="Genomic_DNA"/>
</dbReference>
<organism evidence="2 3">
    <name type="scientific">Parasediminibacterium paludis</name>
    <dbReference type="NCBI Taxonomy" id="908966"/>
    <lineage>
        <taxon>Bacteria</taxon>
        <taxon>Pseudomonadati</taxon>
        <taxon>Bacteroidota</taxon>
        <taxon>Chitinophagia</taxon>
        <taxon>Chitinophagales</taxon>
        <taxon>Chitinophagaceae</taxon>
        <taxon>Parasediminibacterium</taxon>
    </lineage>
</organism>
<dbReference type="RefSeq" id="WP_379014880.1">
    <property type="nucleotide sequence ID" value="NZ_JBHSDC010000027.1"/>
</dbReference>
<dbReference type="Gene3D" id="3.90.1150.200">
    <property type="match status" value="1"/>
</dbReference>
<dbReference type="Proteomes" id="UP001595906">
    <property type="component" value="Unassembled WGS sequence"/>
</dbReference>
<dbReference type="InterPro" id="IPR014922">
    <property type="entry name" value="YdhG-like"/>
</dbReference>
<accession>A0ABV8Q0X1</accession>
<evidence type="ECO:0000259" key="1">
    <source>
        <dbReference type="Pfam" id="PF08818"/>
    </source>
</evidence>
<sequence length="127" mass="14140">MQTDKPKPTDIDSYIADFPEATQALLQQIRATIQAAAPNAIEIISYAIPTFVYHGNLVHFAGYKQHIGFYPGAAGIAAFRDEISQYKWAKGSVQFPLNEPLPLDLVTRIVHYKLAQNVAKVAKKKKQ</sequence>
<comment type="caution">
    <text evidence="2">The sequence shown here is derived from an EMBL/GenBank/DDBJ whole genome shotgun (WGS) entry which is preliminary data.</text>
</comment>
<name>A0ABV8Q0X1_9BACT</name>
<evidence type="ECO:0000313" key="3">
    <source>
        <dbReference type="Proteomes" id="UP001595906"/>
    </source>
</evidence>
<protein>
    <submittedName>
        <fullName evidence="2">Iron chaperone</fullName>
    </submittedName>
</protein>